<evidence type="ECO:0000256" key="6">
    <source>
        <dbReference type="ARBA" id="ARBA00023163"/>
    </source>
</evidence>
<keyword evidence="8" id="KW-0812">Transmembrane</keyword>
<evidence type="ECO:0000256" key="1">
    <source>
        <dbReference type="ARBA" id="ARBA00000085"/>
    </source>
</evidence>
<dbReference type="InterPro" id="IPR003661">
    <property type="entry name" value="HisK_dim/P_dom"/>
</dbReference>
<dbReference type="InterPro" id="IPR018060">
    <property type="entry name" value="HTH_AraC"/>
</dbReference>
<dbReference type="Pfam" id="PF00512">
    <property type="entry name" value="HisKA"/>
    <property type="match status" value="1"/>
</dbReference>
<evidence type="ECO:0000256" key="7">
    <source>
        <dbReference type="PROSITE-ProRule" id="PRU00169"/>
    </source>
</evidence>
<reference evidence="12" key="1">
    <citation type="submission" date="2023-06" db="EMBL/GenBank/DDBJ databases">
        <authorList>
            <person name="Zeman M."/>
            <person name="Kubasova T."/>
            <person name="Jahodarova E."/>
            <person name="Nykrynova M."/>
            <person name="Rychlik I."/>
        </authorList>
    </citation>
    <scope>NUCLEOTIDE SEQUENCE</scope>
    <source>
        <strain evidence="12">84_SSukc20</strain>
    </source>
</reference>
<feature type="non-terminal residue" evidence="12">
    <location>
        <position position="1"/>
    </location>
</feature>
<keyword evidence="8" id="KW-1133">Transmembrane helix</keyword>
<keyword evidence="4" id="KW-0805">Transcription regulation</keyword>
<dbReference type="InterPro" id="IPR001789">
    <property type="entry name" value="Sig_transdc_resp-reg_receiver"/>
</dbReference>
<sequence>NEKDGLQNCDFNLRAIKTMDDGTIVAGGLYGLNVFNPDYIRYNKMLPKVMFSNLSLFDEPVEVGRRYDHNLILPEELDKVRKIVLDHKQNIFTVELATDNYILPSKTQYLYRLDELGDEWLSLAAGTNRITFTNLSHGSYTLSVRAINSDGFQGTDVAQLSIIVRPPFWLSWWAYLCYSLVVVVALWFARRLLLKREREKFHIQQMEQEAAKNEEVNQMKFRFFTNISHELRTPLTLIISPLEELLVKESDEARKTVLQLMYRNARRLLALVNQLLDFRKGEMSGHQLSLSEVDIVSYIREICNSFLLMADNKHIQFSFFSGVECFPMAFDADKVGKIVMNLLSNAFKYTPDGGRVTVMMEYIEEENEWMEIKVSDTGIGIPDADKQHIFERFYQAPHKGMEETTGNGIGLSLVHDFVQLHGGSVEVFDNIGAGTVFVVRLPVRHVDVAAVLPEPLVVLPESEKTTEAMAEQTSRKEFPLLLVVDDNADFRMFMQHSLELQYRVKLASDGEEAWNMMQDELPDLVISDVMMPVMDGIELCRRIKADKRTAYIPVILLTARQAVEATVKGLEIGADDYVTKPFNMMVLVLRIRKLIEQSRYRHATHAVIDPTPSDIVITSLDEKLIEKAIKYVEDNISRSNFSVEELSRGLGMSRVHLYKKLLQITGKTPIEFIRVIRLKRAAQLLRESQLHVSEVAYEVGFNSPRYFSRYFKEEFGMLPSEYQEKGGINKSF</sequence>
<keyword evidence="12" id="KW-0418">Kinase</keyword>
<dbReference type="SMART" id="SM00342">
    <property type="entry name" value="HTH_ARAC"/>
    <property type="match status" value="1"/>
</dbReference>
<dbReference type="SUPFAM" id="SSF55874">
    <property type="entry name" value="ATPase domain of HSP90 chaperone/DNA topoisomerase II/histidine kinase"/>
    <property type="match status" value="1"/>
</dbReference>
<dbReference type="Proteomes" id="UP001167871">
    <property type="component" value="Unassembled WGS sequence"/>
</dbReference>
<name>A0ABT7X6A6_9BACE</name>
<gene>
    <name evidence="12" type="ORF">QVO10_09390</name>
</gene>
<evidence type="ECO:0000313" key="13">
    <source>
        <dbReference type="Proteomes" id="UP001167871"/>
    </source>
</evidence>
<dbReference type="SMART" id="SM00387">
    <property type="entry name" value="HATPase_c"/>
    <property type="match status" value="1"/>
</dbReference>
<dbReference type="CDD" id="cd17574">
    <property type="entry name" value="REC_OmpR"/>
    <property type="match status" value="1"/>
</dbReference>
<dbReference type="Gene3D" id="1.10.287.130">
    <property type="match status" value="1"/>
</dbReference>
<feature type="modified residue" description="4-aspartylphosphate" evidence="7">
    <location>
        <position position="528"/>
    </location>
</feature>
<dbReference type="InterPro" id="IPR036890">
    <property type="entry name" value="HATPase_C_sf"/>
</dbReference>
<dbReference type="CDD" id="cd00082">
    <property type="entry name" value="HisKA"/>
    <property type="match status" value="1"/>
</dbReference>
<dbReference type="SMART" id="SM00388">
    <property type="entry name" value="HisKA"/>
    <property type="match status" value="1"/>
</dbReference>
<dbReference type="InterPro" id="IPR011006">
    <property type="entry name" value="CheY-like_superfamily"/>
</dbReference>
<dbReference type="InterPro" id="IPR036097">
    <property type="entry name" value="HisK_dim/P_sf"/>
</dbReference>
<dbReference type="RefSeq" id="WP_301639889.1">
    <property type="nucleotide sequence ID" value="NZ_JAUEII010000018.1"/>
</dbReference>
<protein>
    <recommendedName>
        <fullName evidence="2">histidine kinase</fullName>
        <ecNumber evidence="2">2.7.13.3</ecNumber>
    </recommendedName>
</protein>
<dbReference type="CDD" id="cd00146">
    <property type="entry name" value="PKD"/>
    <property type="match status" value="1"/>
</dbReference>
<dbReference type="Pfam" id="PF02518">
    <property type="entry name" value="HATPase_c"/>
    <property type="match status" value="1"/>
</dbReference>
<dbReference type="InterPro" id="IPR013783">
    <property type="entry name" value="Ig-like_fold"/>
</dbReference>
<keyword evidence="6" id="KW-0804">Transcription</keyword>
<feature type="domain" description="Response regulatory" evidence="11">
    <location>
        <begin position="480"/>
        <end position="595"/>
    </location>
</feature>
<proteinExistence type="predicted"/>
<dbReference type="Gene3D" id="2.60.40.10">
    <property type="entry name" value="Immunoglobulins"/>
    <property type="match status" value="1"/>
</dbReference>
<accession>A0ABT7X6A6</accession>
<dbReference type="PANTHER" id="PTHR43547:SF2">
    <property type="entry name" value="HYBRID SIGNAL TRANSDUCTION HISTIDINE KINASE C"/>
    <property type="match status" value="1"/>
</dbReference>
<dbReference type="Pfam" id="PF12833">
    <property type="entry name" value="HTH_18"/>
    <property type="match status" value="1"/>
</dbReference>
<dbReference type="SMART" id="SM00448">
    <property type="entry name" value="REC"/>
    <property type="match status" value="1"/>
</dbReference>
<dbReference type="Gene3D" id="1.10.10.60">
    <property type="entry name" value="Homeodomain-like"/>
    <property type="match status" value="2"/>
</dbReference>
<dbReference type="Pfam" id="PF00072">
    <property type="entry name" value="Response_reg"/>
    <property type="match status" value="1"/>
</dbReference>
<evidence type="ECO:0000256" key="5">
    <source>
        <dbReference type="ARBA" id="ARBA00023125"/>
    </source>
</evidence>
<dbReference type="InterPro" id="IPR003594">
    <property type="entry name" value="HATPase_dom"/>
</dbReference>
<dbReference type="InterPro" id="IPR005467">
    <property type="entry name" value="His_kinase_dom"/>
</dbReference>
<evidence type="ECO:0000256" key="3">
    <source>
        <dbReference type="ARBA" id="ARBA00022553"/>
    </source>
</evidence>
<dbReference type="PROSITE" id="PS01124">
    <property type="entry name" value="HTH_ARAC_FAMILY_2"/>
    <property type="match status" value="1"/>
</dbReference>
<evidence type="ECO:0000259" key="10">
    <source>
        <dbReference type="PROSITE" id="PS50109"/>
    </source>
</evidence>
<keyword evidence="5" id="KW-0238">DNA-binding</keyword>
<dbReference type="GO" id="GO:0004673">
    <property type="term" value="F:protein histidine kinase activity"/>
    <property type="evidence" value="ECO:0007669"/>
    <property type="project" value="UniProtKB-EC"/>
</dbReference>
<dbReference type="InterPro" id="IPR009057">
    <property type="entry name" value="Homeodomain-like_sf"/>
</dbReference>
<dbReference type="PANTHER" id="PTHR43547">
    <property type="entry name" value="TWO-COMPONENT HISTIDINE KINASE"/>
    <property type="match status" value="1"/>
</dbReference>
<evidence type="ECO:0000256" key="8">
    <source>
        <dbReference type="SAM" id="Phobius"/>
    </source>
</evidence>
<dbReference type="EMBL" id="JAUEII010000018">
    <property type="protein sequence ID" value="MDN0049594.1"/>
    <property type="molecule type" value="Genomic_DNA"/>
</dbReference>
<organism evidence="12 13">
    <name type="scientific">Bacteroides gallinaceum</name>
    <dbReference type="NCBI Taxonomy" id="1462571"/>
    <lineage>
        <taxon>Bacteria</taxon>
        <taxon>Pseudomonadati</taxon>
        <taxon>Bacteroidota</taxon>
        <taxon>Bacteroidia</taxon>
        <taxon>Bacteroidales</taxon>
        <taxon>Bacteroidaceae</taxon>
        <taxon>Bacteroides</taxon>
    </lineage>
</organism>
<dbReference type="PROSITE" id="PS50109">
    <property type="entry name" value="HIS_KIN"/>
    <property type="match status" value="1"/>
</dbReference>
<dbReference type="EC" id="2.7.13.3" evidence="2"/>
<dbReference type="Gene3D" id="3.30.565.10">
    <property type="entry name" value="Histidine kinase-like ATPase, C-terminal domain"/>
    <property type="match status" value="1"/>
</dbReference>
<dbReference type="Gene3D" id="3.40.50.2300">
    <property type="match status" value="1"/>
</dbReference>
<feature type="transmembrane region" description="Helical" evidence="8">
    <location>
        <begin position="169"/>
        <end position="189"/>
    </location>
</feature>
<keyword evidence="3 7" id="KW-0597">Phosphoprotein</keyword>
<dbReference type="SUPFAM" id="SSF47384">
    <property type="entry name" value="Homodimeric domain of signal transducing histidine kinase"/>
    <property type="match status" value="1"/>
</dbReference>
<dbReference type="InterPro" id="IPR004358">
    <property type="entry name" value="Sig_transdc_His_kin-like_C"/>
</dbReference>
<dbReference type="PROSITE" id="PS00041">
    <property type="entry name" value="HTH_ARAC_FAMILY_1"/>
    <property type="match status" value="1"/>
</dbReference>
<dbReference type="SUPFAM" id="SSF52172">
    <property type="entry name" value="CheY-like"/>
    <property type="match status" value="1"/>
</dbReference>
<evidence type="ECO:0000259" key="11">
    <source>
        <dbReference type="PROSITE" id="PS50110"/>
    </source>
</evidence>
<keyword evidence="8" id="KW-0472">Membrane</keyword>
<dbReference type="SUPFAM" id="SSF46689">
    <property type="entry name" value="Homeodomain-like"/>
    <property type="match status" value="1"/>
</dbReference>
<feature type="domain" description="HTH araC/xylS-type" evidence="9">
    <location>
        <begin position="626"/>
        <end position="725"/>
    </location>
</feature>
<dbReference type="InterPro" id="IPR018062">
    <property type="entry name" value="HTH_AraC-typ_CS"/>
</dbReference>
<keyword evidence="12" id="KW-0808">Transferase</keyword>
<reference evidence="12" key="2">
    <citation type="submission" date="2024-05" db="EMBL/GenBank/DDBJ databases">
        <title>Identification and characterization of horizontal gene transfer across gut microbiota members of farm animals based on homology search.</title>
        <authorList>
            <person name="Schwarzerova J."/>
            <person name="Nykrynova M."/>
            <person name="Jureckova K."/>
            <person name="Cejkova D."/>
            <person name="Rychlik I."/>
        </authorList>
    </citation>
    <scope>NUCLEOTIDE SEQUENCE</scope>
    <source>
        <strain evidence="12">84_SSukc20</strain>
    </source>
</reference>
<dbReference type="PROSITE" id="PS50110">
    <property type="entry name" value="RESPONSE_REGULATORY"/>
    <property type="match status" value="1"/>
</dbReference>
<feature type="domain" description="Histidine kinase" evidence="10">
    <location>
        <begin position="226"/>
        <end position="445"/>
    </location>
</feature>
<evidence type="ECO:0000256" key="2">
    <source>
        <dbReference type="ARBA" id="ARBA00012438"/>
    </source>
</evidence>
<dbReference type="InterPro" id="IPR011123">
    <property type="entry name" value="Y_Y_Y"/>
</dbReference>
<dbReference type="Pfam" id="PF07495">
    <property type="entry name" value="Y_Y_Y"/>
    <property type="match status" value="1"/>
</dbReference>
<dbReference type="PRINTS" id="PR00344">
    <property type="entry name" value="BCTRLSENSOR"/>
</dbReference>
<comment type="caution">
    <text evidence="12">The sequence shown here is derived from an EMBL/GenBank/DDBJ whole genome shotgun (WGS) entry which is preliminary data.</text>
</comment>
<keyword evidence="13" id="KW-1185">Reference proteome</keyword>
<evidence type="ECO:0000256" key="4">
    <source>
        <dbReference type="ARBA" id="ARBA00023015"/>
    </source>
</evidence>
<evidence type="ECO:0000259" key="9">
    <source>
        <dbReference type="PROSITE" id="PS01124"/>
    </source>
</evidence>
<comment type="catalytic activity">
    <reaction evidence="1">
        <text>ATP + protein L-histidine = ADP + protein N-phospho-L-histidine.</text>
        <dbReference type="EC" id="2.7.13.3"/>
    </reaction>
</comment>
<evidence type="ECO:0000313" key="12">
    <source>
        <dbReference type="EMBL" id="MDN0049594.1"/>
    </source>
</evidence>